<dbReference type="CTD" id="51573"/>
<dbReference type="GeneTree" id="ENSGT00510000047820"/>
<dbReference type="InterPro" id="IPR030395">
    <property type="entry name" value="GP_PDE_dom"/>
</dbReference>
<dbReference type="CDD" id="cd08573">
    <property type="entry name" value="GDPD_GDE1"/>
    <property type="match status" value="1"/>
</dbReference>
<keyword evidence="4" id="KW-1185">Reference proteome</keyword>
<dbReference type="InterPro" id="IPR017946">
    <property type="entry name" value="PLC-like_Pdiesterase_TIM-brl"/>
</dbReference>
<reference evidence="3" key="1">
    <citation type="submission" date="2025-08" db="UniProtKB">
        <authorList>
            <consortium name="Ensembl"/>
        </authorList>
    </citation>
    <scope>IDENTIFICATION</scope>
</reference>
<dbReference type="RefSeq" id="XP_051240005.1">
    <property type="nucleotide sequence ID" value="XM_051384045.1"/>
</dbReference>
<dbReference type="GO" id="GO:0005886">
    <property type="term" value="C:plasma membrane"/>
    <property type="evidence" value="ECO:0007669"/>
    <property type="project" value="TreeGrafter"/>
</dbReference>
<dbReference type="Proteomes" id="UP000694389">
    <property type="component" value="Unassembled WGS sequence"/>
</dbReference>
<dbReference type="GO" id="GO:0006580">
    <property type="term" value="P:ethanolamine metabolic process"/>
    <property type="evidence" value="ECO:0007669"/>
    <property type="project" value="TreeGrafter"/>
</dbReference>
<organism evidence="3 4">
    <name type="scientific">Dicentrarchus labrax</name>
    <name type="common">European seabass</name>
    <name type="synonym">Morone labrax</name>
    <dbReference type="NCBI Taxonomy" id="13489"/>
    <lineage>
        <taxon>Eukaryota</taxon>
        <taxon>Metazoa</taxon>
        <taxon>Chordata</taxon>
        <taxon>Craniata</taxon>
        <taxon>Vertebrata</taxon>
        <taxon>Euteleostomi</taxon>
        <taxon>Actinopterygii</taxon>
        <taxon>Neopterygii</taxon>
        <taxon>Teleostei</taxon>
        <taxon>Neoteleostei</taxon>
        <taxon>Acanthomorphata</taxon>
        <taxon>Eupercaria</taxon>
        <taxon>Moronidae</taxon>
        <taxon>Dicentrarchus</taxon>
    </lineage>
</organism>
<dbReference type="GO" id="GO:0006644">
    <property type="term" value="P:phospholipid metabolic process"/>
    <property type="evidence" value="ECO:0007669"/>
    <property type="project" value="TreeGrafter"/>
</dbReference>
<accession>A0A8P4K575</accession>
<proteinExistence type="inferred from homology"/>
<protein>
    <submittedName>
        <fullName evidence="3">Glycerophosphodiester phosphodiesterase 1</fullName>
    </submittedName>
</protein>
<feature type="domain" description="GP-PDE" evidence="2">
    <location>
        <begin position="68"/>
        <end position="334"/>
    </location>
</feature>
<evidence type="ECO:0000259" key="2">
    <source>
        <dbReference type="PROSITE" id="PS51704"/>
    </source>
</evidence>
<gene>
    <name evidence="3" type="primary">gde1</name>
</gene>
<dbReference type="Gene3D" id="3.20.20.190">
    <property type="entry name" value="Phosphatidylinositol (PI) phosphodiesterase"/>
    <property type="match status" value="1"/>
</dbReference>
<evidence type="ECO:0000313" key="4">
    <source>
        <dbReference type="Proteomes" id="UP000694389"/>
    </source>
</evidence>
<dbReference type="GO" id="GO:0008889">
    <property type="term" value="F:glycerophosphodiester phosphodiesterase activity"/>
    <property type="evidence" value="ECO:0007669"/>
    <property type="project" value="TreeGrafter"/>
</dbReference>
<reference evidence="3" key="2">
    <citation type="submission" date="2025-09" db="UniProtKB">
        <authorList>
            <consortium name="Ensembl"/>
        </authorList>
    </citation>
    <scope>IDENTIFICATION</scope>
</reference>
<dbReference type="SUPFAM" id="SSF51695">
    <property type="entry name" value="PLC-like phosphodiesterases"/>
    <property type="match status" value="1"/>
</dbReference>
<evidence type="ECO:0000256" key="1">
    <source>
        <dbReference type="ARBA" id="ARBA00007277"/>
    </source>
</evidence>
<dbReference type="Pfam" id="PF03009">
    <property type="entry name" value="GDPD"/>
    <property type="match status" value="1"/>
</dbReference>
<dbReference type="OMA" id="KHHWMTL"/>
<name>A0A8P4K575_DICLA</name>
<dbReference type="GO" id="GO:0070291">
    <property type="term" value="P:N-acylethanolamine metabolic process"/>
    <property type="evidence" value="ECO:0007669"/>
    <property type="project" value="TreeGrafter"/>
</dbReference>
<dbReference type="OrthoDB" id="197419at2759"/>
<dbReference type="PANTHER" id="PTHR46320:SF1">
    <property type="entry name" value="GLYCEROPHOSPHODIESTER PHOSPHODIESTERASE 1"/>
    <property type="match status" value="1"/>
</dbReference>
<dbReference type="PROSITE" id="PS51704">
    <property type="entry name" value="GP_PDE"/>
    <property type="match status" value="1"/>
</dbReference>
<dbReference type="GeneID" id="127354253"/>
<dbReference type="Ensembl" id="ENSDLAT00005071839.1">
    <property type="protein sequence ID" value="ENSDLAP00005067568.1"/>
    <property type="gene ID" value="ENSDLAG00005033144.1"/>
</dbReference>
<sequence length="334" mass="37631">MLQLGDEVVLYSVVFVVVLLGTRSPLWTTALTASLYLFMVMFRFPQVPTSRAKQVLHPEKGAAGSGKVSVVAHRGGGHDAPENTLAAIREASKNGATGVELDLEFSADGVPILMHDETVDRTTNASGPLSQIRMSELAKLDAAAKHRLRDKFAGEKIPTLAEAVEECIKLQLTIYFDVKGHPHEAAAALKELYKRHPVLYNSSIVCSFEPKVIYRMRQSDPDVVTALTHRPWSLSRLGDGEPRFSSLWKHNWLTLMDFMLDWAHHHVLWKLCGISAFLIQKNFVSPDYVQYWTQRGVDVVAWTVNTNVEKEYYQELLHVNYITDSLVEDCEPHY</sequence>
<evidence type="ECO:0000313" key="3">
    <source>
        <dbReference type="Ensembl" id="ENSDLAP00005067568.1"/>
    </source>
</evidence>
<dbReference type="AlphaFoldDB" id="A0A8P4K575"/>
<dbReference type="PANTHER" id="PTHR46320">
    <property type="entry name" value="GLYCEROPHOSPHODIESTER PHOSPHODIESTERASE 1"/>
    <property type="match status" value="1"/>
</dbReference>
<comment type="similarity">
    <text evidence="1">Belongs to the glycerophosphoryl diester phosphodiesterase family.</text>
</comment>